<dbReference type="InterPro" id="IPR004252">
    <property type="entry name" value="Probable_transposase_24"/>
</dbReference>
<comment type="caution">
    <text evidence="3">The sequence shown here is derived from an EMBL/GenBank/DDBJ whole genome shotgun (WGS) entry which is preliminary data.</text>
</comment>
<evidence type="ECO:0000313" key="4">
    <source>
        <dbReference type="Proteomes" id="UP000289738"/>
    </source>
</evidence>
<evidence type="ECO:0000256" key="1">
    <source>
        <dbReference type="SAM" id="Coils"/>
    </source>
</evidence>
<dbReference type="Proteomes" id="UP000289738">
    <property type="component" value="Chromosome B02"/>
</dbReference>
<dbReference type="PANTHER" id="PTHR33144:SF45">
    <property type="entry name" value="TRANSPOSASE TNP1_EN_SPM-LIKE DOMAIN-CONTAINING PROTEIN"/>
    <property type="match status" value="1"/>
</dbReference>
<dbReference type="AlphaFoldDB" id="A0A445AKR6"/>
<proteinExistence type="predicted"/>
<dbReference type="Pfam" id="PF03004">
    <property type="entry name" value="Transposase_24"/>
    <property type="match status" value="1"/>
</dbReference>
<feature type="region of interest" description="Disordered" evidence="2">
    <location>
        <begin position="1"/>
        <end position="113"/>
    </location>
</feature>
<evidence type="ECO:0000313" key="3">
    <source>
        <dbReference type="EMBL" id="RYR26988.1"/>
    </source>
</evidence>
<accession>A0A445AKR6</accession>
<sequence length="441" mass="49715">MSRKLRYTVSTAPGPVAAPDSQTHATPHTDGTHDAGANTSSAQQCARAPPPPHSGNGARQSRVNAIPFRPPRNEARLAPSSDIGDARAPATNKKHPDLHEVVDDHSEDKDYDPEADEVESFDDHVDDLFAAHEVERQGNANEKKKDTDYWVVDVIENGVTYCMELTVKEALALPPGKMIVLNHNRELQQVGQAAGLLSGFVGTLASNFQQLPICEKSWKTMSKASKEHAFDQFKRVFHYEDDGTGIIKRGIVQRIGSSWRNARNHLFHKVYDEELMFAENLKRKPAGIEANHWRKFLEYRLNEDTQEKCKKNAINRSKQLYTHTGGSKTMARKRHEEELRQGRPIGRGEGWTMSHKKRMIEEYQMEIVKLKAEAAELKVVAAEEKTKRQRMEAEAAEEKAKMQTMKNLLRYIIQQQGGNLPLEIATDLDSLRSAPTSSHAR</sequence>
<name>A0A445AKR6_ARAHY</name>
<feature type="compositionally biased region" description="Basic and acidic residues" evidence="2">
    <location>
        <begin position="94"/>
        <end position="108"/>
    </location>
</feature>
<feature type="coiled-coil region" evidence="1">
    <location>
        <begin position="353"/>
        <end position="408"/>
    </location>
</feature>
<dbReference type="EMBL" id="SDMP01000012">
    <property type="protein sequence ID" value="RYR26988.1"/>
    <property type="molecule type" value="Genomic_DNA"/>
</dbReference>
<dbReference type="PANTHER" id="PTHR33144">
    <property type="entry name" value="OS10G0409366 PROTEIN-RELATED"/>
    <property type="match status" value="1"/>
</dbReference>
<protein>
    <submittedName>
        <fullName evidence="3">Uncharacterized protein</fullName>
    </submittedName>
</protein>
<keyword evidence="4" id="KW-1185">Reference proteome</keyword>
<keyword evidence="1" id="KW-0175">Coiled coil</keyword>
<reference evidence="3 4" key="1">
    <citation type="submission" date="2019-01" db="EMBL/GenBank/DDBJ databases">
        <title>Sequencing of cultivated peanut Arachis hypogaea provides insights into genome evolution and oil improvement.</title>
        <authorList>
            <person name="Chen X."/>
        </authorList>
    </citation>
    <scope>NUCLEOTIDE SEQUENCE [LARGE SCALE GENOMIC DNA]</scope>
    <source>
        <strain evidence="4">cv. Fuhuasheng</strain>
        <tissue evidence="3">Leaves</tissue>
    </source>
</reference>
<evidence type="ECO:0000256" key="2">
    <source>
        <dbReference type="SAM" id="MobiDB-lite"/>
    </source>
</evidence>
<organism evidence="3 4">
    <name type="scientific">Arachis hypogaea</name>
    <name type="common">Peanut</name>
    <dbReference type="NCBI Taxonomy" id="3818"/>
    <lineage>
        <taxon>Eukaryota</taxon>
        <taxon>Viridiplantae</taxon>
        <taxon>Streptophyta</taxon>
        <taxon>Embryophyta</taxon>
        <taxon>Tracheophyta</taxon>
        <taxon>Spermatophyta</taxon>
        <taxon>Magnoliopsida</taxon>
        <taxon>eudicotyledons</taxon>
        <taxon>Gunneridae</taxon>
        <taxon>Pentapetalae</taxon>
        <taxon>rosids</taxon>
        <taxon>fabids</taxon>
        <taxon>Fabales</taxon>
        <taxon>Fabaceae</taxon>
        <taxon>Papilionoideae</taxon>
        <taxon>50 kb inversion clade</taxon>
        <taxon>dalbergioids sensu lato</taxon>
        <taxon>Dalbergieae</taxon>
        <taxon>Pterocarpus clade</taxon>
        <taxon>Arachis</taxon>
    </lineage>
</organism>
<gene>
    <name evidence="3" type="ORF">Ahy_B02g061310</name>
</gene>